<dbReference type="Proteomes" id="UP001055868">
    <property type="component" value="Plasmid pCBA3104-01"/>
</dbReference>
<keyword evidence="3" id="KW-1185">Reference proteome</keyword>
<evidence type="ECO:0000313" key="2">
    <source>
        <dbReference type="EMBL" id="UQN31811.1"/>
    </source>
</evidence>
<accession>A0ABY4ND25</accession>
<gene>
    <name evidence="2" type="ORF">M4486_19670</name>
</gene>
<sequence>MNDILIQAGPMLQADGIFDVVNNTAGLAAETGKVLLTAALWVGAVVQAFKAKFSFTSILVGILMVCAGLGFLSQLNVVKGVWSDTFKDSAMTTEQPSTVVAEGLDQPMVITVAQPLATGQEFVQAA</sequence>
<proteinExistence type="predicted"/>
<geneLocation type="plasmid" evidence="2 3">
    <name>pCBA3104-01</name>
</geneLocation>
<keyword evidence="1" id="KW-1133">Transmembrane helix</keyword>
<protein>
    <submittedName>
        <fullName evidence="2">Uncharacterized protein</fullName>
    </submittedName>
</protein>
<evidence type="ECO:0000256" key="1">
    <source>
        <dbReference type="SAM" id="Phobius"/>
    </source>
</evidence>
<feature type="transmembrane region" description="Helical" evidence="1">
    <location>
        <begin position="53"/>
        <end position="72"/>
    </location>
</feature>
<organism evidence="2 3">
    <name type="scientific">Brachybacterium kimchii</name>
    <dbReference type="NCBI Taxonomy" id="2942909"/>
    <lineage>
        <taxon>Bacteria</taxon>
        <taxon>Bacillati</taxon>
        <taxon>Actinomycetota</taxon>
        <taxon>Actinomycetes</taxon>
        <taxon>Micrococcales</taxon>
        <taxon>Dermabacteraceae</taxon>
        <taxon>Brachybacterium</taxon>
    </lineage>
</organism>
<dbReference type="RefSeq" id="WP_249481235.1">
    <property type="nucleotide sequence ID" value="NZ_CP097219.1"/>
</dbReference>
<name>A0ABY4ND25_9MICO</name>
<reference evidence="2" key="1">
    <citation type="submission" date="2022-05" db="EMBL/GenBank/DDBJ databases">
        <title>Genomic analysis of Brachybacterium sp. CBA3104.</title>
        <authorList>
            <person name="Roh S.W."/>
            <person name="Kim Y.B."/>
            <person name="Kim Y."/>
        </authorList>
    </citation>
    <scope>NUCLEOTIDE SEQUENCE</scope>
    <source>
        <strain evidence="2">CBA3104</strain>
        <plasmid evidence="2">pCBA3104-01</plasmid>
    </source>
</reference>
<dbReference type="EMBL" id="CP097219">
    <property type="protein sequence ID" value="UQN31811.1"/>
    <property type="molecule type" value="Genomic_DNA"/>
</dbReference>
<keyword evidence="1" id="KW-0812">Transmembrane</keyword>
<keyword evidence="2" id="KW-0614">Plasmid</keyword>
<keyword evidence="1" id="KW-0472">Membrane</keyword>
<evidence type="ECO:0000313" key="3">
    <source>
        <dbReference type="Proteomes" id="UP001055868"/>
    </source>
</evidence>